<protein>
    <recommendedName>
        <fullName evidence="4">Methyltransferase domain-containing protein</fullName>
    </recommendedName>
</protein>
<dbReference type="InterPro" id="IPR025714">
    <property type="entry name" value="Methyltranfer_dom"/>
</dbReference>
<dbReference type="Gene3D" id="3.40.50.150">
    <property type="entry name" value="Vaccinia Virus protein VP39"/>
    <property type="match status" value="2"/>
</dbReference>
<reference evidence="5 6" key="1">
    <citation type="journal article" date="2016" name="Nat. Commun.">
        <title>Thousands of microbial genomes shed light on interconnected biogeochemical processes in an aquifer system.</title>
        <authorList>
            <person name="Anantharaman K."/>
            <person name="Brown C.T."/>
            <person name="Hug L.A."/>
            <person name="Sharon I."/>
            <person name="Castelle C.J."/>
            <person name="Probst A.J."/>
            <person name="Thomas B.C."/>
            <person name="Singh A."/>
            <person name="Wilkins M.J."/>
            <person name="Karaoz U."/>
            <person name="Brodie E.L."/>
            <person name="Williams K.H."/>
            <person name="Hubbard S.S."/>
            <person name="Banfield J.F."/>
        </authorList>
    </citation>
    <scope>NUCLEOTIDE SEQUENCE [LARGE SCALE GENOMIC DNA]</scope>
</reference>
<dbReference type="AlphaFoldDB" id="A0A1F5TSV1"/>
<dbReference type="EMBL" id="MFGO01000001">
    <property type="protein sequence ID" value="OGF41919.1"/>
    <property type="molecule type" value="Genomic_DNA"/>
</dbReference>
<keyword evidence="2" id="KW-0808">Transferase</keyword>
<keyword evidence="3" id="KW-0949">S-adenosyl-L-methionine</keyword>
<evidence type="ECO:0000256" key="2">
    <source>
        <dbReference type="ARBA" id="ARBA00022679"/>
    </source>
</evidence>
<name>A0A1F5TSV1_9BACT</name>
<dbReference type="InterPro" id="IPR029063">
    <property type="entry name" value="SAM-dependent_MTases_sf"/>
</dbReference>
<evidence type="ECO:0000259" key="4">
    <source>
        <dbReference type="Pfam" id="PF13847"/>
    </source>
</evidence>
<dbReference type="PANTHER" id="PTHR43464">
    <property type="entry name" value="METHYLTRANSFERASE"/>
    <property type="match status" value="1"/>
</dbReference>
<dbReference type="Pfam" id="PF13847">
    <property type="entry name" value="Methyltransf_31"/>
    <property type="match status" value="1"/>
</dbReference>
<evidence type="ECO:0000313" key="5">
    <source>
        <dbReference type="EMBL" id="OGF41919.1"/>
    </source>
</evidence>
<comment type="caution">
    <text evidence="5">The sequence shown here is derived from an EMBL/GenBank/DDBJ whole genome shotgun (WGS) entry which is preliminary data.</text>
</comment>
<dbReference type="PANTHER" id="PTHR43464:SF19">
    <property type="entry name" value="UBIQUINONE BIOSYNTHESIS O-METHYLTRANSFERASE, MITOCHONDRIAL"/>
    <property type="match status" value="1"/>
</dbReference>
<keyword evidence="1" id="KW-0489">Methyltransferase</keyword>
<accession>A0A1F5TSV1</accession>
<evidence type="ECO:0000313" key="6">
    <source>
        <dbReference type="Proteomes" id="UP000177579"/>
    </source>
</evidence>
<evidence type="ECO:0000256" key="3">
    <source>
        <dbReference type="ARBA" id="ARBA00022691"/>
    </source>
</evidence>
<organism evidence="5 6">
    <name type="scientific">Candidatus Falkowbacteria bacterium RIFOXYD2_FULL_34_120</name>
    <dbReference type="NCBI Taxonomy" id="1798007"/>
    <lineage>
        <taxon>Bacteria</taxon>
        <taxon>Candidatus Falkowiibacteriota</taxon>
    </lineage>
</organism>
<gene>
    <name evidence="5" type="ORF">A2531_04785</name>
</gene>
<dbReference type="GO" id="GO:0032259">
    <property type="term" value="P:methylation"/>
    <property type="evidence" value="ECO:0007669"/>
    <property type="project" value="UniProtKB-KW"/>
</dbReference>
<sequence>MTEHTKLEKLVFAHPRWKALSTIAKKQIEDINKSSKNELKKTKEKKALAQVLKKQRQEILDSICEEIVAQLSDQELMQSVLDIYSQTVEEYTQNPHTQYITDDLAKFMLDPRIHNNARVLDIGCGPGRDSFFMFYNHLKFREIFMERKDGEGKTTLEKFGVPRKKFKTIGIDGSPEMIKIANKKAALLRIRFSTTDQPFFICKDIHNIKFNYPTEFDAVWACASLFTHTPRNLIEPAIESIVNLMKTNGIFFLSYTHGANKPYNKLLLSSTGRIKWFSQPNPEEIVSIAQKYGLIQIEDSKFDDYRKGKDIKKDMFVSHFFQKTR</sequence>
<proteinExistence type="predicted"/>
<dbReference type="GO" id="GO:0008168">
    <property type="term" value="F:methyltransferase activity"/>
    <property type="evidence" value="ECO:0007669"/>
    <property type="project" value="UniProtKB-KW"/>
</dbReference>
<evidence type="ECO:0000256" key="1">
    <source>
        <dbReference type="ARBA" id="ARBA00022603"/>
    </source>
</evidence>
<dbReference type="CDD" id="cd02440">
    <property type="entry name" value="AdoMet_MTases"/>
    <property type="match status" value="1"/>
</dbReference>
<dbReference type="SUPFAM" id="SSF53335">
    <property type="entry name" value="S-adenosyl-L-methionine-dependent methyltransferases"/>
    <property type="match status" value="1"/>
</dbReference>
<dbReference type="Proteomes" id="UP000177579">
    <property type="component" value="Unassembled WGS sequence"/>
</dbReference>
<feature type="domain" description="Methyltransferase" evidence="4">
    <location>
        <begin position="113"/>
        <end position="257"/>
    </location>
</feature>